<dbReference type="EMBL" id="MSZS01000007">
    <property type="protein sequence ID" value="PKX91124.1"/>
    <property type="molecule type" value="Genomic_DNA"/>
</dbReference>
<dbReference type="Proteomes" id="UP000234474">
    <property type="component" value="Unassembled WGS sequence"/>
</dbReference>
<feature type="non-terminal residue" evidence="1">
    <location>
        <position position="1"/>
    </location>
</feature>
<keyword evidence="2" id="KW-1185">Reference proteome</keyword>
<sequence length="174" mass="20087">GRAGKLWLPDIRLSPSLPGFCRDNWQSTIRKYVNLHEDYTDLEPWNGRETADITYSDSEGILTALLIDKGYLDDTWTGARPHYFLEIKTTTSFWETPFYMSRYQYERMRTMRHVDTENDNQASVYVIIRVYNLGRGSVGMKVYVNPGLMEVRGELVFMTETWSVVPGPVLGVAT</sequence>
<dbReference type="OMA" id="YLEDSWR"/>
<dbReference type="AlphaFoldDB" id="A0A2I1C0G5"/>
<name>A0A2I1C0G5_ASPN1</name>
<gene>
    <name evidence="1" type="ORF">P174DRAFT_376553</name>
</gene>
<proteinExistence type="predicted"/>
<comment type="caution">
    <text evidence="1">The sequence shown here is derived from an EMBL/GenBank/DDBJ whole genome shotgun (WGS) entry which is preliminary data.</text>
</comment>
<protein>
    <submittedName>
        <fullName evidence="1">Uncharacterized protein</fullName>
    </submittedName>
</protein>
<evidence type="ECO:0000313" key="2">
    <source>
        <dbReference type="Proteomes" id="UP000234474"/>
    </source>
</evidence>
<dbReference type="STRING" id="1392255.A0A2I1C0G5"/>
<accession>A0A2I1C0G5</accession>
<dbReference type="RefSeq" id="XP_024679719.1">
    <property type="nucleotide sequence ID" value="XM_024822698.1"/>
</dbReference>
<reference evidence="2" key="1">
    <citation type="journal article" date="2018" name="Proc. Natl. Acad. Sci. U.S.A.">
        <title>Linking secondary metabolites to gene clusters through genome sequencing of six diverse Aspergillus species.</title>
        <authorList>
            <person name="Kaerboelling I."/>
            <person name="Vesth T.C."/>
            <person name="Frisvad J.C."/>
            <person name="Nybo J.L."/>
            <person name="Theobald S."/>
            <person name="Kuo A."/>
            <person name="Bowyer P."/>
            <person name="Matsuda Y."/>
            <person name="Mondo S."/>
            <person name="Lyhne E.K."/>
            <person name="Kogle M.E."/>
            <person name="Clum A."/>
            <person name="Lipzen A."/>
            <person name="Salamov A."/>
            <person name="Ngan C.Y."/>
            <person name="Daum C."/>
            <person name="Chiniquy J."/>
            <person name="Barry K."/>
            <person name="LaButti K."/>
            <person name="Haridas S."/>
            <person name="Simmons B.A."/>
            <person name="Magnuson J.K."/>
            <person name="Mortensen U.H."/>
            <person name="Larsen T.O."/>
            <person name="Grigoriev I.V."/>
            <person name="Baker S.E."/>
            <person name="Andersen M.R."/>
        </authorList>
    </citation>
    <scope>NUCLEOTIDE SEQUENCE [LARGE SCALE GENOMIC DNA]</scope>
    <source>
        <strain evidence="2">IBT 16806</strain>
    </source>
</reference>
<dbReference type="OrthoDB" id="1262810at2759"/>
<evidence type="ECO:0000313" key="1">
    <source>
        <dbReference type="EMBL" id="PKX91124.1"/>
    </source>
</evidence>
<organism evidence="1 2">
    <name type="scientific">Aspergillus novofumigatus (strain IBT 16806)</name>
    <dbReference type="NCBI Taxonomy" id="1392255"/>
    <lineage>
        <taxon>Eukaryota</taxon>
        <taxon>Fungi</taxon>
        <taxon>Dikarya</taxon>
        <taxon>Ascomycota</taxon>
        <taxon>Pezizomycotina</taxon>
        <taxon>Eurotiomycetes</taxon>
        <taxon>Eurotiomycetidae</taxon>
        <taxon>Eurotiales</taxon>
        <taxon>Aspergillaceae</taxon>
        <taxon>Aspergillus</taxon>
        <taxon>Aspergillus subgen. Fumigati</taxon>
    </lineage>
</organism>
<dbReference type="VEuPathDB" id="FungiDB:P174DRAFT_376553"/>
<dbReference type="GeneID" id="36530024"/>